<organism evidence="5 6">
    <name type="scientific">Cryptococcus amylolentus CBS 6273</name>
    <dbReference type="NCBI Taxonomy" id="1296118"/>
    <lineage>
        <taxon>Eukaryota</taxon>
        <taxon>Fungi</taxon>
        <taxon>Dikarya</taxon>
        <taxon>Basidiomycota</taxon>
        <taxon>Agaricomycotina</taxon>
        <taxon>Tremellomycetes</taxon>
        <taxon>Tremellales</taxon>
        <taxon>Cryptococcaceae</taxon>
        <taxon>Cryptococcus</taxon>
    </lineage>
</organism>
<dbReference type="PANTHER" id="PTHR31571">
    <property type="entry name" value="ALTERED INHERITANCE OF MITOCHONDRIA PROTEIN 6"/>
    <property type="match status" value="1"/>
</dbReference>
<dbReference type="EMBL" id="MEKH01000001">
    <property type="protein sequence ID" value="ODO11332.1"/>
    <property type="molecule type" value="Genomic_DNA"/>
</dbReference>
<dbReference type="GO" id="GO:0008081">
    <property type="term" value="F:phosphoric diester hydrolase activity"/>
    <property type="evidence" value="ECO:0007669"/>
    <property type="project" value="InterPro"/>
</dbReference>
<keyword evidence="4" id="KW-0472">Membrane</keyword>
<evidence type="ECO:0000313" key="6">
    <source>
        <dbReference type="Proteomes" id="UP000095149"/>
    </source>
</evidence>
<name>A0A1E3KGA7_9TREE</name>
<evidence type="ECO:0000256" key="4">
    <source>
        <dbReference type="SAM" id="Phobius"/>
    </source>
</evidence>
<dbReference type="InterPro" id="IPR017946">
    <property type="entry name" value="PLC-like_Pdiesterase_TIM-brl"/>
</dbReference>
<gene>
    <name evidence="5" type="ORF">I350_00110</name>
</gene>
<feature type="region of interest" description="Disordered" evidence="3">
    <location>
        <begin position="47"/>
        <end position="80"/>
    </location>
</feature>
<comment type="caution">
    <text evidence="5">The sequence shown here is derived from an EMBL/GenBank/DDBJ whole genome shotgun (WGS) entry which is preliminary data.</text>
</comment>
<keyword evidence="4" id="KW-0812">Transmembrane</keyword>
<reference evidence="5 6" key="1">
    <citation type="submission" date="2016-06" db="EMBL/GenBank/DDBJ databases">
        <title>Evolution of pathogenesis and genome organization in the Tremellales.</title>
        <authorList>
            <person name="Cuomo C."/>
            <person name="Litvintseva A."/>
            <person name="Heitman J."/>
            <person name="Chen Y."/>
            <person name="Sun S."/>
            <person name="Springer D."/>
            <person name="Dromer F."/>
            <person name="Young S."/>
            <person name="Zeng Q."/>
            <person name="Chapman S."/>
            <person name="Gujja S."/>
            <person name="Saif S."/>
            <person name="Birren B."/>
        </authorList>
    </citation>
    <scope>NUCLEOTIDE SEQUENCE [LARGE SCALE GENOMIC DNA]</scope>
    <source>
        <strain evidence="5 6">CBS 6273</strain>
    </source>
</reference>
<dbReference type="PANTHER" id="PTHR31571:SF1">
    <property type="entry name" value="ALTERED INHERITANCE OF MITOCHONDRIA PROTEIN 6"/>
    <property type="match status" value="1"/>
</dbReference>
<dbReference type="AlphaFoldDB" id="A0A1E3KGA7"/>
<proteinExistence type="inferred from homology"/>
<keyword evidence="4" id="KW-1133">Transmembrane helix</keyword>
<dbReference type="Proteomes" id="UP000095149">
    <property type="component" value="Unassembled WGS sequence"/>
</dbReference>
<comment type="similarity">
    <text evidence="1">Belongs to the AIM6 family.</text>
</comment>
<feature type="compositionally biased region" description="Polar residues" evidence="3">
    <location>
        <begin position="47"/>
        <end position="57"/>
    </location>
</feature>
<feature type="transmembrane region" description="Helical" evidence="4">
    <location>
        <begin position="113"/>
        <end position="136"/>
    </location>
</feature>
<evidence type="ECO:0000256" key="1">
    <source>
        <dbReference type="ARBA" id="ARBA00008858"/>
    </source>
</evidence>
<dbReference type="InterPro" id="IPR051236">
    <property type="entry name" value="HAT_RTT109-like"/>
</dbReference>
<dbReference type="OrthoDB" id="4153866at2759"/>
<evidence type="ECO:0000256" key="2">
    <source>
        <dbReference type="ARBA" id="ARBA00014286"/>
    </source>
</evidence>
<protein>
    <recommendedName>
        <fullName evidence="2">Altered inheritance of mitochondria protein 6</fullName>
    </recommendedName>
</protein>
<dbReference type="GO" id="GO:0006629">
    <property type="term" value="P:lipid metabolic process"/>
    <property type="evidence" value="ECO:0007669"/>
    <property type="project" value="InterPro"/>
</dbReference>
<evidence type="ECO:0000256" key="3">
    <source>
        <dbReference type="SAM" id="MobiDB-lite"/>
    </source>
</evidence>
<evidence type="ECO:0000313" key="5">
    <source>
        <dbReference type="EMBL" id="ODO11332.1"/>
    </source>
</evidence>
<sequence>MLETRQTALPSLVLASPSTSSASLLIPETHRTYGCSIPHIPSLLQTQSPHYASPRSSSDPRGERPPLPRINSATPLIPRSSGLRRDLRRGHWHFPWHGHRNCRKHRSCGASGLTGSIVIMTGMVLGLVLGVMLWVYGWMGREERLSVLPPLGKDIASKPPLYQQKFDLMSFIDGNFSTKGIKKMWACSHNDEMQGQNALSLALSLGYGWIEVDTHLAATPSKHHSDNVTWTLLAGHDLADLDPRKSLKTLYLDPLLAILDKNNEGRDKDGEEEWNGVYEDDPREEIVLMIDMKSDGDETWPHLQKALEPFLAKGYLTTYNTTSRTLSPGPLTIVGTGNTPLHQVFYAPLRYIFFDAPLVDLHKPHHLPATPSGPAVTIEWSPSLSPIASSKFPLQYYLAAPPTPFPAYNPFLCNLQLTAAVAHEKGIQSRWWGVLHKPGWARRRMWEVVWQSGVGVVNADELEELKSWLEGKEGVEREGFC</sequence>
<dbReference type="SUPFAM" id="SSF51695">
    <property type="entry name" value="PLC-like phosphodiesterases"/>
    <property type="match status" value="1"/>
</dbReference>
<accession>A0A1E3KGA7</accession>